<dbReference type="STRING" id="482827.SAMN04488243_11833"/>
<dbReference type="InterPro" id="IPR045584">
    <property type="entry name" value="Pilin-like"/>
</dbReference>
<dbReference type="GO" id="GO:0005886">
    <property type="term" value="C:plasma membrane"/>
    <property type="evidence" value="ECO:0007669"/>
    <property type="project" value="UniProtKB-SubCell"/>
</dbReference>
<evidence type="ECO:0000256" key="3">
    <source>
        <dbReference type="ARBA" id="ARBA00004418"/>
    </source>
</evidence>
<evidence type="ECO:0000256" key="5">
    <source>
        <dbReference type="ARBA" id="ARBA00022481"/>
    </source>
</evidence>
<keyword evidence="10 12" id="KW-0472">Membrane</keyword>
<keyword evidence="8" id="KW-0574">Periplasm</keyword>
<keyword evidence="5" id="KW-0488">Methylation</keyword>
<evidence type="ECO:0000256" key="2">
    <source>
        <dbReference type="ARBA" id="ARBA00004377"/>
    </source>
</evidence>
<keyword evidence="9 12" id="KW-1133">Transmembrane helix</keyword>
<evidence type="ECO:0000256" key="6">
    <source>
        <dbReference type="ARBA" id="ARBA00022519"/>
    </source>
</evidence>
<evidence type="ECO:0000313" key="15">
    <source>
        <dbReference type="Proteomes" id="UP000199446"/>
    </source>
</evidence>
<keyword evidence="4" id="KW-1003">Cell membrane</keyword>
<dbReference type="Pfam" id="PF07963">
    <property type="entry name" value="N_methyl"/>
    <property type="match status" value="1"/>
</dbReference>
<dbReference type="NCBIfam" id="TIGR02532">
    <property type="entry name" value="IV_pilin_GFxxxE"/>
    <property type="match status" value="1"/>
</dbReference>
<dbReference type="GO" id="GO:0042597">
    <property type="term" value="C:periplasmic space"/>
    <property type="evidence" value="ECO:0007669"/>
    <property type="project" value="UniProtKB-SubCell"/>
</dbReference>
<dbReference type="InterPro" id="IPR022346">
    <property type="entry name" value="T2SS_GspH"/>
</dbReference>
<comment type="subcellular location">
    <subcellularLocation>
        <location evidence="2">Cell inner membrane</location>
        <topology evidence="2">Single-pass membrane protein</topology>
    </subcellularLocation>
    <subcellularLocation>
        <location evidence="1">Cell outer membrane</location>
        <topology evidence="1">Single-pass membrane protein</topology>
    </subcellularLocation>
    <subcellularLocation>
        <location evidence="3">Periplasm</location>
    </subcellularLocation>
</comment>
<feature type="transmembrane region" description="Helical" evidence="12">
    <location>
        <begin position="12"/>
        <end position="29"/>
    </location>
</feature>
<evidence type="ECO:0000256" key="10">
    <source>
        <dbReference type="ARBA" id="ARBA00023136"/>
    </source>
</evidence>
<evidence type="ECO:0000256" key="1">
    <source>
        <dbReference type="ARBA" id="ARBA00004203"/>
    </source>
</evidence>
<dbReference type="AlphaFoldDB" id="A0A1G7H9U3"/>
<accession>A0A1G7H9U3</accession>
<dbReference type="InterPro" id="IPR012902">
    <property type="entry name" value="N_methyl_site"/>
</dbReference>
<reference evidence="15" key="1">
    <citation type="submission" date="2016-10" db="EMBL/GenBank/DDBJ databases">
        <authorList>
            <person name="Varghese N."/>
            <person name="Submissions S."/>
        </authorList>
    </citation>
    <scope>NUCLEOTIDE SEQUENCE [LARGE SCALE GENOMIC DNA]</scope>
    <source>
        <strain evidence="15">CGMCC 1.6992</strain>
    </source>
</reference>
<keyword evidence="7 12" id="KW-0812">Transmembrane</keyword>
<evidence type="ECO:0000256" key="4">
    <source>
        <dbReference type="ARBA" id="ARBA00022475"/>
    </source>
</evidence>
<dbReference type="EMBL" id="FNBC01000018">
    <property type="protein sequence ID" value="SDE97210.1"/>
    <property type="molecule type" value="Genomic_DNA"/>
</dbReference>
<evidence type="ECO:0000259" key="13">
    <source>
        <dbReference type="Pfam" id="PF12019"/>
    </source>
</evidence>
<dbReference type="Gene3D" id="3.55.40.10">
    <property type="entry name" value="minor pseudopilin epsh domain"/>
    <property type="match status" value="1"/>
</dbReference>
<dbReference type="SUPFAM" id="SSF54523">
    <property type="entry name" value="Pili subunits"/>
    <property type="match status" value="1"/>
</dbReference>
<evidence type="ECO:0000256" key="11">
    <source>
        <dbReference type="ARBA" id="ARBA00023237"/>
    </source>
</evidence>
<dbReference type="Pfam" id="PF12019">
    <property type="entry name" value="GspH"/>
    <property type="match status" value="1"/>
</dbReference>
<dbReference type="GO" id="GO:0015627">
    <property type="term" value="C:type II protein secretion system complex"/>
    <property type="evidence" value="ECO:0007669"/>
    <property type="project" value="InterPro"/>
</dbReference>
<dbReference type="GO" id="GO:0009279">
    <property type="term" value="C:cell outer membrane"/>
    <property type="evidence" value="ECO:0007669"/>
    <property type="project" value="UniProtKB-SubCell"/>
</dbReference>
<dbReference type="Proteomes" id="UP000199446">
    <property type="component" value="Unassembled WGS sequence"/>
</dbReference>
<dbReference type="GO" id="GO:0015628">
    <property type="term" value="P:protein secretion by the type II secretion system"/>
    <property type="evidence" value="ECO:0007669"/>
    <property type="project" value="InterPro"/>
</dbReference>
<keyword evidence="6" id="KW-0997">Cell inner membrane</keyword>
<evidence type="ECO:0000256" key="12">
    <source>
        <dbReference type="SAM" id="Phobius"/>
    </source>
</evidence>
<keyword evidence="11" id="KW-0998">Cell outer membrane</keyword>
<keyword evidence="15" id="KW-1185">Reference proteome</keyword>
<evidence type="ECO:0000256" key="8">
    <source>
        <dbReference type="ARBA" id="ARBA00022764"/>
    </source>
</evidence>
<gene>
    <name evidence="14" type="ORF">SAMN04488243_11833</name>
</gene>
<dbReference type="RefSeq" id="WP_093007422.1">
    <property type="nucleotide sequence ID" value="NZ_FNBC01000018.1"/>
</dbReference>
<name>A0A1G7H9U3_9DEIN</name>
<feature type="domain" description="General secretion pathway GspH" evidence="13">
    <location>
        <begin position="43"/>
        <end position="144"/>
    </location>
</feature>
<sequence length="155" mass="16150">MAPWARQGFSVLELLVVLAVLGILGGLAYTNYSAAYRLGAAGAELRTFLLAARTEAIRRGTGVAVVPEGRGLLSCVDENRNRGCDAGEAVLRRFDPGGYGVALDLRSGFSPGLRFNALGRPNTGARLALRLGGRTLTLCVGMGGRAREVSGDGCP</sequence>
<evidence type="ECO:0000256" key="7">
    <source>
        <dbReference type="ARBA" id="ARBA00022692"/>
    </source>
</evidence>
<organism evidence="14 15">
    <name type="scientific">Thermus arciformis</name>
    <dbReference type="NCBI Taxonomy" id="482827"/>
    <lineage>
        <taxon>Bacteria</taxon>
        <taxon>Thermotogati</taxon>
        <taxon>Deinococcota</taxon>
        <taxon>Deinococci</taxon>
        <taxon>Thermales</taxon>
        <taxon>Thermaceae</taxon>
        <taxon>Thermus</taxon>
    </lineage>
</organism>
<evidence type="ECO:0000256" key="9">
    <source>
        <dbReference type="ARBA" id="ARBA00022989"/>
    </source>
</evidence>
<proteinExistence type="predicted"/>
<evidence type="ECO:0000313" key="14">
    <source>
        <dbReference type="EMBL" id="SDE97210.1"/>
    </source>
</evidence>
<dbReference type="OrthoDB" id="33360at2"/>
<protein>
    <submittedName>
        <fullName evidence="14">Type IV fimbrial biogenesis protein FimT</fullName>
    </submittedName>
</protein>